<dbReference type="GeneID" id="59052995"/>
<keyword evidence="3" id="KW-1185">Reference proteome</keyword>
<dbReference type="Proteomes" id="UP000054928">
    <property type="component" value="Unassembled WGS sequence"/>
</dbReference>
<dbReference type="EMBL" id="CCYD01003101">
    <property type="protein sequence ID" value="CEG50267.1"/>
    <property type="molecule type" value="Genomic_DNA"/>
</dbReference>
<name>A0A0N7L8M2_PLAHL</name>
<feature type="transmembrane region" description="Helical" evidence="1">
    <location>
        <begin position="6"/>
        <end position="25"/>
    </location>
</feature>
<keyword evidence="1" id="KW-0472">Membrane</keyword>
<keyword evidence="1" id="KW-1133">Transmembrane helix</keyword>
<proteinExistence type="predicted"/>
<accession>A0A0N7L8M2</accession>
<evidence type="ECO:0000313" key="2">
    <source>
        <dbReference type="EMBL" id="CEG50267.1"/>
    </source>
</evidence>
<dbReference type="RefSeq" id="XP_036263515.1">
    <property type="nucleotide sequence ID" value="XM_036407277.1"/>
</dbReference>
<evidence type="ECO:0000256" key="1">
    <source>
        <dbReference type="SAM" id="Phobius"/>
    </source>
</evidence>
<sequence>MPPRPWMRQIAIAAIAFITLLITLIKRRYHTEVLVDRVSQIIHLTAFSNAITNEDLKTHRKAVAKSALIRNC</sequence>
<organism evidence="2 3">
    <name type="scientific">Plasmopara halstedii</name>
    <name type="common">Downy mildew of sunflower</name>
    <dbReference type="NCBI Taxonomy" id="4781"/>
    <lineage>
        <taxon>Eukaryota</taxon>
        <taxon>Sar</taxon>
        <taxon>Stramenopiles</taxon>
        <taxon>Oomycota</taxon>
        <taxon>Peronosporomycetes</taxon>
        <taxon>Peronosporales</taxon>
        <taxon>Peronosporaceae</taxon>
        <taxon>Plasmopara</taxon>
    </lineage>
</organism>
<dbReference type="AlphaFoldDB" id="A0A0N7L8M2"/>
<reference evidence="3" key="1">
    <citation type="submission" date="2014-09" db="EMBL/GenBank/DDBJ databases">
        <authorList>
            <person name="Sharma Rahul"/>
            <person name="Thines Marco"/>
        </authorList>
    </citation>
    <scope>NUCLEOTIDE SEQUENCE [LARGE SCALE GENOMIC DNA]</scope>
</reference>
<protein>
    <submittedName>
        <fullName evidence="2">Uncharacterized protein</fullName>
    </submittedName>
</protein>
<keyword evidence="1" id="KW-0812">Transmembrane</keyword>
<evidence type="ECO:0000313" key="3">
    <source>
        <dbReference type="Proteomes" id="UP000054928"/>
    </source>
</evidence>